<keyword evidence="3" id="KW-0597">Phosphoprotein</keyword>
<evidence type="ECO:0000256" key="11">
    <source>
        <dbReference type="ARBA" id="ARBA00023242"/>
    </source>
</evidence>
<evidence type="ECO:0000256" key="12">
    <source>
        <dbReference type="PROSITE-ProRule" id="PRU00042"/>
    </source>
</evidence>
<feature type="domain" description="C2H2-type" evidence="13">
    <location>
        <begin position="566"/>
        <end position="588"/>
    </location>
</feature>
<evidence type="ECO:0000256" key="1">
    <source>
        <dbReference type="ARBA" id="ARBA00004123"/>
    </source>
</evidence>
<keyword evidence="9" id="KW-0238">DNA-binding</keyword>
<dbReference type="Pfam" id="PF25580">
    <property type="entry name" value="TPR_Rlf"/>
    <property type="match status" value="1"/>
</dbReference>
<keyword evidence="4" id="KW-0479">Metal-binding</keyword>
<reference evidence="15" key="1">
    <citation type="submission" date="2025-08" db="UniProtKB">
        <authorList>
            <consortium name="RefSeq"/>
        </authorList>
    </citation>
    <scope>IDENTIFICATION</scope>
</reference>
<organism evidence="14 15">
    <name type="scientific">Chanos chanos</name>
    <name type="common">Milkfish</name>
    <name type="synonym">Mugil chanos</name>
    <dbReference type="NCBI Taxonomy" id="29144"/>
    <lineage>
        <taxon>Eukaryota</taxon>
        <taxon>Metazoa</taxon>
        <taxon>Chordata</taxon>
        <taxon>Craniata</taxon>
        <taxon>Vertebrata</taxon>
        <taxon>Euteleostomi</taxon>
        <taxon>Actinopterygii</taxon>
        <taxon>Neopterygii</taxon>
        <taxon>Teleostei</taxon>
        <taxon>Ostariophysi</taxon>
        <taxon>Gonorynchiformes</taxon>
        <taxon>Chanidae</taxon>
        <taxon>Chanos</taxon>
    </lineage>
</organism>
<keyword evidence="11" id="KW-0539">Nucleus</keyword>
<evidence type="ECO:0000256" key="10">
    <source>
        <dbReference type="ARBA" id="ARBA00023163"/>
    </source>
</evidence>
<sequence>MADEEAEQDYCDSSGGTAALKALGERLQTLAAALKDSDESPAQSSAQYCQAFCQTLVEYANLWRTEEDPLPLVEVYMVALLSYAQASSSLSPQCEHVSLVLERLSLSYVELLLSLPEHVPSALWEKFRLSVKTAHTLLQENGISQLHMLCALAQEQGPWTNSSLQSILSNEILEVERVHEFLALEGPVLLDMRVKHLIKENRAEKAVLLAKVCSEFPAFEGKGCFKQMHLLCLCTVGAQEPLMEELSKVDCRDGLEMICNLEADGDEKGAFTLCSAFLTRQLLQEDTYCAWELTLFWSKLLRRLEPSEQRYLDKCKQMSCLSKTAFHILFFIKVIQSEMENIGLPTCIEMCVRALQMDSCDGNKKATICKTISCLLPTDLEVKRACQLTEFLLEPTVDSYYAVETLYNEPDGKPEEESLPVPNSLRCELLLVLKTQWPFDPEFWDWKTLKRHCLALMGEEASIVSSIDELNDGENPEEPVEEDSVAANDEFKDVSECFWDTTNELNEIADEKQKKRQIKKLREKGFVSARFRNWQAYMQYCVLCDKEFLGHRIVRHAQTHFKDGLYSCPICAETFDTKETLEPHVASHVKLSCKERLAAMKTSRKLAKTASSSKTAASVAADLKSKTGVSQVRKPKLKDSFNGDTLQLYSGDTAVDSQTEFPRIKRESTEENVCPVLKCRKGFKYFRNLLAHVKDHGDNEEAKRFLEMQSKKVVCQYCRRHFVSVSHLNDHLQVHCGTKPYICIQLNCKASFLSNAELLVHKKEHPVFKAKCMFPNCGKIFHEAYKLYDHEAQHYKTYTCKVPGCGKVFHSQGQLDLHMEGHVTKDDDSQTTENKSLQPVEETAYLTNHEIQRDEEQNCLMDVTMLNSLPEVEMSGHPLGPVKVKHSVESMLNNTVPDCTTQEYQTNTVKSELELSDPEPPNVQHSTCTDRSVLQPAVSLHMSHQSQPRTEESLIEALLSNHVPPSSVTSTSSFRSVIEDFLPTPSSDVLQSQIQTTVPQSQMQPVYSDGNPEFRQCIPNPGGPKSAPSQGLFLNTMPPTGQASYDTMPLMVGNLPAASQKAPVQVMPQPPNGHCENRLMQPSLTNIPTQSEGAKERHKCAFETCTRDYSSYRSVTKHMKAAHPEFYVQWKLAKKNNKVPKGITKCMSICGNLNSVAPSQNQLGKTNPTPVVQIQKAIGPPPPYPTPCQNSNNPPVSSHSAVLTNQTYSGQMEDMLNPILFSQMGSTPDQSIAMQSHTGPDSTWGSSPGNHNSVLHQQTCHAQPMTPNTNTLSAKPFHSYTHISTPDQTADAKLREMGQLTLPPQETFTTHLMMTQATNEYLPAHNTIFKVQMYS</sequence>
<proteinExistence type="inferred from homology"/>
<dbReference type="PANTHER" id="PTHR15507">
    <property type="entry name" value="ZINC FINGER PROTEIN RLF"/>
    <property type="match status" value="1"/>
</dbReference>
<evidence type="ECO:0000313" key="14">
    <source>
        <dbReference type="Proteomes" id="UP000504632"/>
    </source>
</evidence>
<dbReference type="GeneID" id="115810196"/>
<name>A0A6J2V888_CHACN</name>
<feature type="domain" description="C2H2-type" evidence="13">
    <location>
        <begin position="672"/>
        <end position="701"/>
    </location>
</feature>
<evidence type="ECO:0000256" key="2">
    <source>
        <dbReference type="ARBA" id="ARBA00006991"/>
    </source>
</evidence>
<dbReference type="Gene3D" id="3.30.160.60">
    <property type="entry name" value="Classic Zinc Finger"/>
    <property type="match status" value="3"/>
</dbReference>
<keyword evidence="6 12" id="KW-0863">Zinc-finger</keyword>
<dbReference type="CTD" id="566732"/>
<evidence type="ECO:0000259" key="13">
    <source>
        <dbReference type="PROSITE" id="PS50157"/>
    </source>
</evidence>
<dbReference type="InterPro" id="IPR057986">
    <property type="entry name" value="TPR_Rlf/292/654"/>
</dbReference>
<comment type="similarity">
    <text evidence="2">Belongs to the krueppel C2H2-type zinc-finger protein family.</text>
</comment>
<dbReference type="InterPro" id="IPR052251">
    <property type="entry name" value="GH-ZnFinger_Regulators"/>
</dbReference>
<accession>A0A6J2V888</accession>
<dbReference type="PANTHER" id="PTHR15507:SF14">
    <property type="entry name" value="ZINC FINGER PROTEIN 292"/>
    <property type="match status" value="1"/>
</dbReference>
<dbReference type="GO" id="GO:0000981">
    <property type="term" value="F:DNA-binding transcription factor activity, RNA polymerase II-specific"/>
    <property type="evidence" value="ECO:0007669"/>
    <property type="project" value="TreeGrafter"/>
</dbReference>
<evidence type="ECO:0000256" key="3">
    <source>
        <dbReference type="ARBA" id="ARBA00022553"/>
    </source>
</evidence>
<dbReference type="PROSITE" id="PS00028">
    <property type="entry name" value="ZINC_FINGER_C2H2_1"/>
    <property type="match status" value="6"/>
</dbReference>
<keyword evidence="10" id="KW-0804">Transcription</keyword>
<protein>
    <submittedName>
        <fullName evidence="15">Zinc finger protein 292b</fullName>
    </submittedName>
</protein>
<dbReference type="InParanoid" id="A0A6J2V888"/>
<evidence type="ECO:0000256" key="8">
    <source>
        <dbReference type="ARBA" id="ARBA00023015"/>
    </source>
</evidence>
<evidence type="ECO:0000313" key="15">
    <source>
        <dbReference type="RefSeq" id="XP_030627983.1"/>
    </source>
</evidence>
<dbReference type="GO" id="GO:0003677">
    <property type="term" value="F:DNA binding"/>
    <property type="evidence" value="ECO:0007669"/>
    <property type="project" value="UniProtKB-KW"/>
</dbReference>
<dbReference type="Pfam" id="PF00096">
    <property type="entry name" value="zf-C2H2"/>
    <property type="match status" value="1"/>
</dbReference>
<dbReference type="InterPro" id="IPR036236">
    <property type="entry name" value="Znf_C2H2_sf"/>
</dbReference>
<dbReference type="GO" id="GO:0005634">
    <property type="term" value="C:nucleus"/>
    <property type="evidence" value="ECO:0007669"/>
    <property type="project" value="UniProtKB-SubCell"/>
</dbReference>
<dbReference type="SMART" id="SM00355">
    <property type="entry name" value="ZnF_C2H2"/>
    <property type="match status" value="8"/>
</dbReference>
<dbReference type="Proteomes" id="UP000504632">
    <property type="component" value="Chromosome 4"/>
</dbReference>
<evidence type="ECO:0000256" key="7">
    <source>
        <dbReference type="ARBA" id="ARBA00022833"/>
    </source>
</evidence>
<dbReference type="Pfam" id="PF25420">
    <property type="entry name" value="zf-C2H2_ZN292"/>
    <property type="match status" value="1"/>
</dbReference>
<feature type="domain" description="C2H2-type" evidence="13">
    <location>
        <begin position="713"/>
        <end position="740"/>
    </location>
</feature>
<evidence type="ECO:0000256" key="6">
    <source>
        <dbReference type="ARBA" id="ARBA00022771"/>
    </source>
</evidence>
<evidence type="ECO:0000256" key="5">
    <source>
        <dbReference type="ARBA" id="ARBA00022737"/>
    </source>
</evidence>
<keyword evidence="5" id="KW-0677">Repeat</keyword>
<dbReference type="RefSeq" id="XP_030627983.1">
    <property type="nucleotide sequence ID" value="XM_030772123.1"/>
</dbReference>
<keyword evidence="14" id="KW-1185">Reference proteome</keyword>
<gene>
    <name evidence="15" type="primary">znf292b</name>
</gene>
<keyword evidence="8" id="KW-0805">Transcription regulation</keyword>
<dbReference type="PROSITE" id="PS50157">
    <property type="entry name" value="ZINC_FINGER_C2H2_2"/>
    <property type="match status" value="5"/>
</dbReference>
<comment type="subcellular location">
    <subcellularLocation>
        <location evidence="1">Nucleus</location>
    </subcellularLocation>
</comment>
<evidence type="ECO:0000256" key="4">
    <source>
        <dbReference type="ARBA" id="ARBA00022723"/>
    </source>
</evidence>
<evidence type="ECO:0000256" key="9">
    <source>
        <dbReference type="ARBA" id="ARBA00023125"/>
    </source>
</evidence>
<dbReference type="OrthoDB" id="427030at2759"/>
<feature type="domain" description="C2H2-type" evidence="13">
    <location>
        <begin position="741"/>
        <end position="770"/>
    </location>
</feature>
<dbReference type="GO" id="GO:0008270">
    <property type="term" value="F:zinc ion binding"/>
    <property type="evidence" value="ECO:0007669"/>
    <property type="project" value="UniProtKB-KW"/>
</dbReference>
<dbReference type="InterPro" id="IPR013087">
    <property type="entry name" value="Znf_C2H2_type"/>
</dbReference>
<feature type="domain" description="C2H2-type" evidence="13">
    <location>
        <begin position="798"/>
        <end position="827"/>
    </location>
</feature>
<dbReference type="SUPFAM" id="SSF57667">
    <property type="entry name" value="beta-beta-alpha zinc fingers"/>
    <property type="match status" value="1"/>
</dbReference>
<keyword evidence="7" id="KW-0862">Zinc</keyword>